<dbReference type="InterPro" id="IPR039426">
    <property type="entry name" value="TonB-dep_rcpt-like"/>
</dbReference>
<dbReference type="InterPro" id="IPR012910">
    <property type="entry name" value="Plug_dom"/>
</dbReference>
<evidence type="ECO:0000259" key="12">
    <source>
        <dbReference type="Pfam" id="PF00593"/>
    </source>
</evidence>
<evidence type="ECO:0000259" key="13">
    <source>
        <dbReference type="Pfam" id="PF07715"/>
    </source>
</evidence>
<keyword evidence="7 10" id="KW-0472">Membrane</keyword>
<evidence type="ECO:0000313" key="14">
    <source>
        <dbReference type="EMBL" id="MFD1631925.1"/>
    </source>
</evidence>
<proteinExistence type="inferred from homology"/>
<keyword evidence="9 10" id="KW-0998">Cell outer membrane</keyword>
<comment type="caution">
    <text evidence="14">The sequence shown here is derived from an EMBL/GenBank/DDBJ whole genome shotgun (WGS) entry which is preliminary data.</text>
</comment>
<dbReference type="InterPro" id="IPR036942">
    <property type="entry name" value="Beta-barrel_TonB_sf"/>
</dbReference>
<organism evidence="14 15">
    <name type="scientific">Pseudopedobacter beijingensis</name>
    <dbReference type="NCBI Taxonomy" id="1207056"/>
    <lineage>
        <taxon>Bacteria</taxon>
        <taxon>Pseudomonadati</taxon>
        <taxon>Bacteroidota</taxon>
        <taxon>Sphingobacteriia</taxon>
        <taxon>Sphingobacteriales</taxon>
        <taxon>Sphingobacteriaceae</taxon>
        <taxon>Pseudopedobacter</taxon>
    </lineage>
</organism>
<keyword evidence="15" id="KW-1185">Reference proteome</keyword>
<evidence type="ECO:0000256" key="8">
    <source>
        <dbReference type="ARBA" id="ARBA00023170"/>
    </source>
</evidence>
<dbReference type="PROSITE" id="PS52016">
    <property type="entry name" value="TONB_DEPENDENT_REC_3"/>
    <property type="match status" value="1"/>
</dbReference>
<name>A0ABW4IIF7_9SPHI</name>
<evidence type="ECO:0000256" key="10">
    <source>
        <dbReference type="PROSITE-ProRule" id="PRU01360"/>
    </source>
</evidence>
<gene>
    <name evidence="14" type="ORF">ACFSAH_18785</name>
</gene>
<dbReference type="Proteomes" id="UP001597118">
    <property type="component" value="Unassembled WGS sequence"/>
</dbReference>
<evidence type="ECO:0000256" key="2">
    <source>
        <dbReference type="ARBA" id="ARBA00022448"/>
    </source>
</evidence>
<evidence type="ECO:0000256" key="4">
    <source>
        <dbReference type="ARBA" id="ARBA00022692"/>
    </source>
</evidence>
<keyword evidence="5" id="KW-0732">Signal</keyword>
<keyword evidence="8 14" id="KW-0675">Receptor</keyword>
<dbReference type="Pfam" id="PF00593">
    <property type="entry name" value="TonB_dep_Rec_b-barrel"/>
    <property type="match status" value="1"/>
</dbReference>
<evidence type="ECO:0000256" key="11">
    <source>
        <dbReference type="RuleBase" id="RU003357"/>
    </source>
</evidence>
<sequence>MLFEKQNRRFTIKDSKASLLFLTISFLYKPVIAQTSANTVFRTDTLKSQFLKEVIVNTSKHLQLLSPAPVQILKGEELERLNSISVADAIKHFSGVQLKDYGGIGGLKTINVRSMGTQHTAVFYDGVQLGNAQNGQVDLGRFSLENLEEIALYNGQKSEILQSAGSFASASSIFLKSKTPQFIEGKKLNTQFNVKAGSFGLINPSLLLQYKLSDNIAMHLNTSFSSANGKYKFRYTNGTYDTTAVRSNGDINSLRIETGLHGRFKNEGEWNVKLYAYDSERGLPGAVVSNKFDYSQRLWDKNLFVQSALTYHINKRYSILLNAKYADDYMRYLDPEITKDDGFLQNVYKEKEAYLSFANRYRLRPFWDIAFSMDYRYNTMNANLVNFPYPDRYSILAAVATQFKFSQLDIQLNALNTWIKDEVETGAKPGEKQKITPALMFSWQPFQQIDFRLRSFYKSIFRLPTFNDLYFTQIGYRLLKPEYTEQYDMGFAFFKNYFESSLSGIEIQTDAYYNKVKNKIIAQPRNSSGLWSMRNLGLVDIRGLEVNLKTYWKLNPKLSLTNGLAYTYQKATDITDKSSKYYDNQIPYIPLHSGTCTIGIDYLKSGGINYSFIYTGERYNQEASIPVNYVEPWYTHDFSAFYKMRLSNKELKLTAELNNLFNQYYDVVANFPMPGRNYRFTLSCKL</sequence>
<dbReference type="EMBL" id="JBHUDG010000051">
    <property type="protein sequence ID" value="MFD1631925.1"/>
    <property type="molecule type" value="Genomic_DNA"/>
</dbReference>
<dbReference type="Pfam" id="PF07715">
    <property type="entry name" value="Plug"/>
    <property type="match status" value="1"/>
</dbReference>
<accession>A0ABW4IIF7</accession>
<dbReference type="InterPro" id="IPR037066">
    <property type="entry name" value="Plug_dom_sf"/>
</dbReference>
<evidence type="ECO:0000256" key="7">
    <source>
        <dbReference type="ARBA" id="ARBA00023136"/>
    </source>
</evidence>
<dbReference type="PANTHER" id="PTHR30069">
    <property type="entry name" value="TONB-DEPENDENT OUTER MEMBRANE RECEPTOR"/>
    <property type="match status" value="1"/>
</dbReference>
<dbReference type="Gene3D" id="2.40.170.20">
    <property type="entry name" value="TonB-dependent receptor, beta-barrel domain"/>
    <property type="match status" value="1"/>
</dbReference>
<dbReference type="SUPFAM" id="SSF56935">
    <property type="entry name" value="Porins"/>
    <property type="match status" value="1"/>
</dbReference>
<keyword evidence="3 10" id="KW-1134">Transmembrane beta strand</keyword>
<comment type="similarity">
    <text evidence="10 11">Belongs to the TonB-dependent receptor family.</text>
</comment>
<dbReference type="RefSeq" id="WP_379664247.1">
    <property type="nucleotide sequence ID" value="NZ_JBHUDG010000051.1"/>
</dbReference>
<keyword evidence="2 10" id="KW-0813">Transport</keyword>
<protein>
    <submittedName>
        <fullName evidence="14">TonB-dependent receptor plug domain-containing protein</fullName>
    </submittedName>
</protein>
<keyword evidence="4 10" id="KW-0812">Transmembrane</keyword>
<comment type="subcellular location">
    <subcellularLocation>
        <location evidence="1 10">Cell outer membrane</location>
        <topology evidence="1 10">Multi-pass membrane protein</topology>
    </subcellularLocation>
</comment>
<feature type="domain" description="TonB-dependent receptor plug" evidence="13">
    <location>
        <begin position="66"/>
        <end position="159"/>
    </location>
</feature>
<evidence type="ECO:0000256" key="5">
    <source>
        <dbReference type="ARBA" id="ARBA00022729"/>
    </source>
</evidence>
<dbReference type="InterPro" id="IPR000531">
    <property type="entry name" value="Beta-barrel_TonB"/>
</dbReference>
<evidence type="ECO:0000256" key="6">
    <source>
        <dbReference type="ARBA" id="ARBA00023077"/>
    </source>
</evidence>
<evidence type="ECO:0000256" key="1">
    <source>
        <dbReference type="ARBA" id="ARBA00004571"/>
    </source>
</evidence>
<dbReference type="PANTHER" id="PTHR30069:SF29">
    <property type="entry name" value="HEMOGLOBIN AND HEMOGLOBIN-HAPTOGLOBIN-BINDING PROTEIN 1-RELATED"/>
    <property type="match status" value="1"/>
</dbReference>
<keyword evidence="6 11" id="KW-0798">TonB box</keyword>
<dbReference type="Gene3D" id="2.170.130.10">
    <property type="entry name" value="TonB-dependent receptor, plug domain"/>
    <property type="match status" value="1"/>
</dbReference>
<evidence type="ECO:0000256" key="9">
    <source>
        <dbReference type="ARBA" id="ARBA00023237"/>
    </source>
</evidence>
<feature type="domain" description="TonB-dependent receptor-like beta-barrel" evidence="12">
    <location>
        <begin position="231"/>
        <end position="660"/>
    </location>
</feature>
<evidence type="ECO:0000313" key="15">
    <source>
        <dbReference type="Proteomes" id="UP001597118"/>
    </source>
</evidence>
<reference evidence="15" key="1">
    <citation type="journal article" date="2019" name="Int. J. Syst. Evol. Microbiol.">
        <title>The Global Catalogue of Microorganisms (GCM) 10K type strain sequencing project: providing services to taxonomists for standard genome sequencing and annotation.</title>
        <authorList>
            <consortium name="The Broad Institute Genomics Platform"/>
            <consortium name="The Broad Institute Genome Sequencing Center for Infectious Disease"/>
            <person name="Wu L."/>
            <person name="Ma J."/>
        </authorList>
    </citation>
    <scope>NUCLEOTIDE SEQUENCE [LARGE SCALE GENOMIC DNA]</scope>
    <source>
        <strain evidence="15">CCUG 53762</strain>
    </source>
</reference>
<evidence type="ECO:0000256" key="3">
    <source>
        <dbReference type="ARBA" id="ARBA00022452"/>
    </source>
</evidence>